<evidence type="ECO:0000313" key="4">
    <source>
        <dbReference type="Proteomes" id="UP000238916"/>
    </source>
</evidence>
<dbReference type="PANTHER" id="PTHR48081:SF3">
    <property type="entry name" value="ALPHA_BETA HYDROLASE FOLD-3 DOMAIN-CONTAINING PROTEIN"/>
    <property type="match status" value="1"/>
</dbReference>
<dbReference type="Proteomes" id="UP000238916">
    <property type="component" value="Unassembled WGS sequence"/>
</dbReference>
<evidence type="ECO:0000256" key="1">
    <source>
        <dbReference type="ARBA" id="ARBA00022801"/>
    </source>
</evidence>
<dbReference type="OrthoDB" id="9815425at2"/>
<dbReference type="SUPFAM" id="SSF53474">
    <property type="entry name" value="alpha/beta-Hydrolases"/>
    <property type="match status" value="1"/>
</dbReference>
<feature type="domain" description="Alpha/beta hydrolase fold-3" evidence="2">
    <location>
        <begin position="33"/>
        <end position="233"/>
    </location>
</feature>
<dbReference type="InterPro" id="IPR050300">
    <property type="entry name" value="GDXG_lipolytic_enzyme"/>
</dbReference>
<evidence type="ECO:0000259" key="2">
    <source>
        <dbReference type="Pfam" id="PF07859"/>
    </source>
</evidence>
<gene>
    <name evidence="3" type="ORF">SBF1_8380002</name>
</gene>
<proteinExistence type="predicted"/>
<dbReference type="Gene3D" id="3.40.50.1820">
    <property type="entry name" value="alpha/beta hydrolase"/>
    <property type="match status" value="1"/>
</dbReference>
<dbReference type="AlphaFoldDB" id="A0A2U3LUH8"/>
<dbReference type="PANTHER" id="PTHR48081">
    <property type="entry name" value="AB HYDROLASE SUPERFAMILY PROTEIN C4A8.06C"/>
    <property type="match status" value="1"/>
</dbReference>
<name>A0A2U3LUH8_9FIRM</name>
<dbReference type="InterPro" id="IPR029058">
    <property type="entry name" value="AB_hydrolase_fold"/>
</dbReference>
<evidence type="ECO:0000313" key="3">
    <source>
        <dbReference type="EMBL" id="SPF55508.1"/>
    </source>
</evidence>
<dbReference type="InterPro" id="IPR013094">
    <property type="entry name" value="AB_hydrolase_3"/>
</dbReference>
<keyword evidence="1" id="KW-0378">Hydrolase</keyword>
<organism evidence="3 4">
    <name type="scientific">Candidatus Desulfosporosinus infrequens</name>
    <dbReference type="NCBI Taxonomy" id="2043169"/>
    <lineage>
        <taxon>Bacteria</taxon>
        <taxon>Bacillati</taxon>
        <taxon>Bacillota</taxon>
        <taxon>Clostridia</taxon>
        <taxon>Eubacteriales</taxon>
        <taxon>Desulfitobacteriaceae</taxon>
        <taxon>Desulfosporosinus</taxon>
    </lineage>
</organism>
<dbReference type="Pfam" id="PF07859">
    <property type="entry name" value="Abhydrolase_3"/>
    <property type="match status" value="1"/>
</dbReference>
<sequence length="291" mass="33018">MNKPETFSFVTEENITLNMNLHRATSNRKNITILYFHGGGLLYGVRDDLPEMYITAFLKAGYDFLALDYPLAPESKIDLILESALQLVLFYLQNSEQVFSLQNNNYLLLGRSAGAYLALMMCNLLLKNEVLPPMAIISLYGYARLDETAFHTPSKHYNKLASVPAESIAKIISDSPVTYGPMNLRFSLYIKARQEGTWIQHLCGKENPSNYSLPDEQLNTFPPTLLAAATLDPDVPYKISKTLRKLIPNSHLITIYKEAHDFDRDLKDESGKATYAEIIQWLETMHSTLRN</sequence>
<dbReference type="EMBL" id="OMOF01000821">
    <property type="protein sequence ID" value="SPF55508.1"/>
    <property type="molecule type" value="Genomic_DNA"/>
</dbReference>
<accession>A0A2U3LUH8</accession>
<dbReference type="GO" id="GO:0016787">
    <property type="term" value="F:hydrolase activity"/>
    <property type="evidence" value="ECO:0007669"/>
    <property type="project" value="UniProtKB-KW"/>
</dbReference>
<reference evidence="4" key="1">
    <citation type="submission" date="2018-02" db="EMBL/GenBank/DDBJ databases">
        <authorList>
            <person name="Hausmann B."/>
        </authorList>
    </citation>
    <scope>NUCLEOTIDE SEQUENCE [LARGE SCALE GENOMIC DNA]</scope>
    <source>
        <strain evidence="4">Peat soil MAG SbF1</strain>
    </source>
</reference>
<protein>
    <recommendedName>
        <fullName evidence="2">Alpha/beta hydrolase fold-3 domain-containing protein</fullName>
    </recommendedName>
</protein>